<dbReference type="Proteomes" id="UP000317550">
    <property type="component" value="Chromosome"/>
</dbReference>
<dbReference type="InterPro" id="IPR048020">
    <property type="entry name" value="Transpos_IS3"/>
</dbReference>
<dbReference type="OrthoDB" id="4281720at2"/>
<dbReference type="EMBL" id="CP041730">
    <property type="protein sequence ID" value="QDQ29081.1"/>
    <property type="molecule type" value="Genomic_DNA"/>
</dbReference>
<evidence type="ECO:0000313" key="2">
    <source>
        <dbReference type="EMBL" id="QDQ28707.1"/>
    </source>
</evidence>
<dbReference type="RefSeq" id="WP_144280090.1">
    <property type="nucleotide sequence ID" value="NZ_CP041730.1"/>
</dbReference>
<dbReference type="InterPro" id="IPR009057">
    <property type="entry name" value="Homeodomain-like_sf"/>
</dbReference>
<reference evidence="6" key="1">
    <citation type="submission" date="2019-07" db="EMBL/GenBank/DDBJ databases">
        <title>Chitinimonas sp. nov., isolated from Ny-Alesund, arctica soil.</title>
        <authorList>
            <person name="Xu Q."/>
            <person name="Peng F."/>
        </authorList>
    </citation>
    <scope>NUCLEOTIDE SEQUENCE [LARGE SCALE GENOMIC DNA]</scope>
    <source>
        <strain evidence="6">R3-44</strain>
    </source>
</reference>
<dbReference type="SUPFAM" id="SSF46689">
    <property type="entry name" value="Homeodomain-like"/>
    <property type="match status" value="1"/>
</dbReference>
<dbReference type="Pfam" id="PF00665">
    <property type="entry name" value="rve"/>
    <property type="match status" value="1"/>
</dbReference>
<dbReference type="Gene3D" id="3.30.420.10">
    <property type="entry name" value="Ribonuclease H-like superfamily/Ribonuclease H"/>
    <property type="match status" value="1"/>
</dbReference>
<dbReference type="InterPro" id="IPR036397">
    <property type="entry name" value="RNaseH_sf"/>
</dbReference>
<dbReference type="GO" id="GO:0004803">
    <property type="term" value="F:transposase activity"/>
    <property type="evidence" value="ECO:0007669"/>
    <property type="project" value="InterPro"/>
</dbReference>
<dbReference type="Gene3D" id="1.10.10.60">
    <property type="entry name" value="Homeodomain-like"/>
    <property type="match status" value="1"/>
</dbReference>
<dbReference type="KEGG" id="cari:FNU76_23525"/>
<dbReference type="Pfam" id="PF13276">
    <property type="entry name" value="HTH_21"/>
    <property type="match status" value="1"/>
</dbReference>
<feature type="domain" description="Integrase catalytic" evidence="1">
    <location>
        <begin position="220"/>
        <end position="383"/>
    </location>
</feature>
<evidence type="ECO:0000313" key="3">
    <source>
        <dbReference type="EMBL" id="QDQ28939.1"/>
    </source>
</evidence>
<keyword evidence="6" id="KW-1185">Reference proteome</keyword>
<dbReference type="PANTHER" id="PTHR46889">
    <property type="entry name" value="TRANSPOSASE INSF FOR INSERTION SEQUENCE IS3B-RELATED"/>
    <property type="match status" value="1"/>
</dbReference>
<dbReference type="KEGG" id="cari:FNU76_21420"/>
<accession>A0A516SLA4</accession>
<evidence type="ECO:0000313" key="4">
    <source>
        <dbReference type="EMBL" id="QDQ29081.1"/>
    </source>
</evidence>
<dbReference type="InterPro" id="IPR012337">
    <property type="entry name" value="RNaseH-like_sf"/>
</dbReference>
<dbReference type="GO" id="GO:0006313">
    <property type="term" value="P:DNA transposition"/>
    <property type="evidence" value="ECO:0007669"/>
    <property type="project" value="InterPro"/>
</dbReference>
<dbReference type="KEGG" id="cari:FNU76_22720"/>
<dbReference type="InterPro" id="IPR002514">
    <property type="entry name" value="Transposase_8"/>
</dbReference>
<dbReference type="KEGG" id="cari:FNU76_23535"/>
<dbReference type="InterPro" id="IPR025948">
    <property type="entry name" value="HTH-like_dom"/>
</dbReference>
<dbReference type="InterPro" id="IPR001584">
    <property type="entry name" value="Integrase_cat-core"/>
</dbReference>
<gene>
    <name evidence="2" type="ORF">FNU76_21420</name>
    <name evidence="3" type="ORF">FNU76_22720</name>
    <name evidence="4" type="ORF">FNU76_23525</name>
    <name evidence="5" type="ORF">FNU76_23535</name>
</gene>
<proteinExistence type="predicted"/>
<dbReference type="GO" id="GO:0003677">
    <property type="term" value="F:DNA binding"/>
    <property type="evidence" value="ECO:0007669"/>
    <property type="project" value="InterPro"/>
</dbReference>
<dbReference type="NCBIfam" id="NF033516">
    <property type="entry name" value="transpos_IS3"/>
    <property type="match status" value="1"/>
</dbReference>
<name>A0A516SLA4_9NEIS</name>
<dbReference type="InterPro" id="IPR050900">
    <property type="entry name" value="Transposase_IS3/IS150/IS904"/>
</dbReference>
<dbReference type="EMBL" id="CP041730">
    <property type="protein sequence ID" value="QDQ28707.1"/>
    <property type="molecule type" value="Genomic_DNA"/>
</dbReference>
<dbReference type="PANTHER" id="PTHR46889:SF4">
    <property type="entry name" value="TRANSPOSASE INSO FOR INSERTION SEQUENCE ELEMENT IS911B-RELATED"/>
    <property type="match status" value="1"/>
</dbReference>
<protein>
    <submittedName>
        <fullName evidence="3">IS3 family transposase</fullName>
    </submittedName>
</protein>
<dbReference type="PROSITE" id="PS50994">
    <property type="entry name" value="INTEGRASE"/>
    <property type="match status" value="1"/>
</dbReference>
<sequence>MYKIPRQSYTTEFKQEAVRLVEVEGKTPAQVARDLGISEQTLANWRKAHKAGKMATGSGKPVTPEQMELSRLRAENSRLKMELEILGKSHGVFREKVAVKYAVIDQMRKHYPLQSLCKVLSVSTSGFADWQACGGPTHWLSDMQLLALIRSVHAECQGAYGSPRIFQELKSRGHPVSKTRIQRLMQKHGIRARHKRRYKATTNSKHSLPFASNVLDRQFSTRAPDTVWNADITYIPTREGWLYLAVVMDLHTRAIVGWAMDERMTRELVIRALQMARFRRKPKPGLLHHSDRGSQYCSHDYRALLAEYGMQASMSRKGNCWDNAPMESFFNSLKNERVFHRSYVTRIEARKDLFDYIEVFYNRKRRHSSIGYQTPAQRYAESMAEQKMAA</sequence>
<dbReference type="AlphaFoldDB" id="A0A516SLA4"/>
<dbReference type="Pfam" id="PF01527">
    <property type="entry name" value="HTH_Tnp_1"/>
    <property type="match status" value="1"/>
</dbReference>
<dbReference type="EMBL" id="CP041730">
    <property type="protein sequence ID" value="QDQ28939.1"/>
    <property type="molecule type" value="Genomic_DNA"/>
</dbReference>
<dbReference type="Pfam" id="PF13333">
    <property type="entry name" value="rve_2"/>
    <property type="match status" value="1"/>
</dbReference>
<dbReference type="SUPFAM" id="SSF53098">
    <property type="entry name" value="Ribonuclease H-like"/>
    <property type="match status" value="1"/>
</dbReference>
<dbReference type="EMBL" id="CP041730">
    <property type="protein sequence ID" value="QDQ29083.1"/>
    <property type="molecule type" value="Genomic_DNA"/>
</dbReference>
<reference evidence="3" key="2">
    <citation type="journal article" date="2020" name="Int. J. Syst. Evol. Microbiol.">
        <title>Chitinimonas arctica sp. nov., isolated from Arctic tundra soil.</title>
        <authorList>
            <person name="Xu Q."/>
            <person name="Jiang F."/>
            <person name="Da X."/>
            <person name="Zhang Y."/>
            <person name="Geng Y."/>
            <person name="Qin K."/>
            <person name="Liu J."/>
            <person name="Peng F."/>
        </authorList>
    </citation>
    <scope>NUCLEOTIDE SEQUENCE</scope>
    <source>
        <strain evidence="3">R3-44</strain>
    </source>
</reference>
<dbReference type="GO" id="GO:0015074">
    <property type="term" value="P:DNA integration"/>
    <property type="evidence" value="ECO:0007669"/>
    <property type="project" value="InterPro"/>
</dbReference>
<evidence type="ECO:0000313" key="6">
    <source>
        <dbReference type="Proteomes" id="UP000317550"/>
    </source>
</evidence>
<organism evidence="3 6">
    <name type="scientific">Chitinimonas arctica</name>
    <dbReference type="NCBI Taxonomy" id="2594795"/>
    <lineage>
        <taxon>Bacteria</taxon>
        <taxon>Pseudomonadati</taxon>
        <taxon>Pseudomonadota</taxon>
        <taxon>Betaproteobacteria</taxon>
        <taxon>Neisseriales</taxon>
        <taxon>Chitinibacteraceae</taxon>
        <taxon>Chitinimonas</taxon>
    </lineage>
</organism>
<evidence type="ECO:0000259" key="1">
    <source>
        <dbReference type="PROSITE" id="PS50994"/>
    </source>
</evidence>
<evidence type="ECO:0000313" key="5">
    <source>
        <dbReference type="EMBL" id="QDQ29083.1"/>
    </source>
</evidence>